<keyword evidence="1" id="KW-1133">Transmembrane helix</keyword>
<feature type="transmembrane region" description="Helical" evidence="1">
    <location>
        <begin position="5"/>
        <end position="22"/>
    </location>
</feature>
<feature type="transmembrane region" description="Helical" evidence="1">
    <location>
        <begin position="34"/>
        <end position="52"/>
    </location>
</feature>
<keyword evidence="1" id="KW-0812">Transmembrane</keyword>
<accession>A0ABT2F120</accession>
<proteinExistence type="predicted"/>
<organism evidence="2 3">
    <name type="scientific">Staphylococcus americanisciuri</name>
    <dbReference type="NCBI Taxonomy" id="2973940"/>
    <lineage>
        <taxon>Bacteria</taxon>
        <taxon>Bacillati</taxon>
        <taxon>Bacillota</taxon>
        <taxon>Bacilli</taxon>
        <taxon>Bacillales</taxon>
        <taxon>Staphylococcaceae</taxon>
        <taxon>Staphylococcus</taxon>
    </lineage>
</organism>
<gene>
    <name evidence="2" type="ORF">NXS11_04445</name>
</gene>
<dbReference type="RefSeq" id="WP_259199308.1">
    <property type="nucleotide sequence ID" value="NZ_JANUXY010000003.1"/>
</dbReference>
<name>A0ABT2F120_9STAP</name>
<evidence type="ECO:0000313" key="3">
    <source>
        <dbReference type="Proteomes" id="UP001205609"/>
    </source>
</evidence>
<sequence length="60" mass="6841">MNKRYVKVLGLYVLSTAVPMLLNKCCKLEGFLKWVVQTAVGYSVFAYGLKVMKRRKKAAQ</sequence>
<evidence type="ECO:0000256" key="1">
    <source>
        <dbReference type="SAM" id="Phobius"/>
    </source>
</evidence>
<protein>
    <submittedName>
        <fullName evidence="2">Uncharacterized protein</fullName>
    </submittedName>
</protein>
<keyword evidence="1" id="KW-0472">Membrane</keyword>
<reference evidence="2 3" key="1">
    <citation type="journal article" date="2023" name="Int. J. Syst. Evol. Microbiol.">
        <title>Streptococcus sciuri sp. nov., Staphylococcus marylandisciuri sp. nov. and Staphylococcus americanisciuri sp. nov., isolated from faeces of eastern grey squirrel (Sciurus carolinensis).</title>
        <authorList>
            <person name="Volokhov D.V."/>
            <person name="Zagorodnyaya T.A."/>
            <person name="Furtak V.A."/>
            <person name="Nattanmai G."/>
            <person name="Randall L."/>
            <person name="Jose S."/>
            <person name="Gao Y."/>
            <person name="Eisenberg T."/>
            <person name="Delmonte P."/>
            <person name="Blom J."/>
            <person name="Mitchell K.K."/>
        </authorList>
    </citation>
    <scope>NUCLEOTIDE SEQUENCE [LARGE SCALE GENOMIC DNA]</scope>
    <source>
        <strain evidence="2 3">GRT3</strain>
    </source>
</reference>
<comment type="caution">
    <text evidence="2">The sequence shown here is derived from an EMBL/GenBank/DDBJ whole genome shotgun (WGS) entry which is preliminary data.</text>
</comment>
<dbReference type="EMBL" id="JANUXY010000003">
    <property type="protein sequence ID" value="MCS4486138.1"/>
    <property type="molecule type" value="Genomic_DNA"/>
</dbReference>
<keyword evidence="3" id="KW-1185">Reference proteome</keyword>
<dbReference type="Proteomes" id="UP001205609">
    <property type="component" value="Unassembled WGS sequence"/>
</dbReference>
<evidence type="ECO:0000313" key="2">
    <source>
        <dbReference type="EMBL" id="MCS4486138.1"/>
    </source>
</evidence>